<feature type="domain" description="Sulfatase N-terminal" evidence="2">
    <location>
        <begin position="193"/>
        <end position="495"/>
    </location>
</feature>
<name>A0A6J6CVP3_9ZZZZ</name>
<dbReference type="InterPro" id="IPR052701">
    <property type="entry name" value="GAG_Ulvan_Degrading_Sulfatases"/>
</dbReference>
<accession>A0A6J6CVP3</accession>
<dbReference type="InterPro" id="IPR017850">
    <property type="entry name" value="Alkaline_phosphatase_core_sf"/>
</dbReference>
<evidence type="ECO:0000313" key="3">
    <source>
        <dbReference type="EMBL" id="CAB4555154.1"/>
    </source>
</evidence>
<protein>
    <submittedName>
        <fullName evidence="3">Unannotated protein</fullName>
    </submittedName>
</protein>
<dbReference type="EMBL" id="CAEZTI010000002">
    <property type="protein sequence ID" value="CAB4555154.1"/>
    <property type="molecule type" value="Genomic_DNA"/>
</dbReference>
<dbReference type="SUPFAM" id="SSF53649">
    <property type="entry name" value="Alkaline phosphatase-like"/>
    <property type="match status" value="1"/>
</dbReference>
<dbReference type="InterPro" id="IPR000917">
    <property type="entry name" value="Sulfatase_N"/>
</dbReference>
<keyword evidence="1" id="KW-1133">Transmembrane helix</keyword>
<sequence length="680" mass="73133">MIRKHFLTYFALSTIAIAQPILDLYGKNTTVFSAAKMTSLEVSIFVLMVLLVPALVATAIDSISKVFGPRVNESVRLWQIAAFSFLVGLAIARIAQWEGNTVPIAVGLVLAVAVPISFDRFKSVREWSRWLSALGIAVLATAVIQLQPVILGTSGPKSDAVIGRADVSVLQIVFDEFPLYALLDSNGEINAERFPGFAQLAQESTWFRNSVAESNFTHQAVPAILSSQVPSQTGGPFLQQYPKNIFTLFGGKTAVDGIEPVTSLCPHSVCHSEVASSFGFDVGRYVKFVRDAGYVYGHRVLPPIARTRIPSIEGTWGGFGAVANKFKEQFDTGAFSQVDAISHGVTAFVNDSSQRVEVVHALVPHAPWRLTPDHRVAPLSASISTQNPDNEDVVRDTYQTFLVQVGAADNAISELIETLKQKGRWDNTLLVVTADHGISFMPTLPQRHTDFSDMGQSNDVYRIPTFIKFPKQSEGKISDCAISNLDILPTIIDATETETSWEFAGLSAANECPTGRTRTVVSATGETAVLSEGFEVVKERSDYYDSVVAREGSLRRVAGVGLSASLVGQALPAVANSTTVTGWSVTQKKMFTNVSTKKGARVPSLITGNIQLAKPLDVGTEGVVAIDGIAAGVIGELSGARDVVSYTAILDYGLLTAGAHTVELYVRLPDGQLERVGKPS</sequence>
<feature type="transmembrane region" description="Helical" evidence="1">
    <location>
        <begin position="130"/>
        <end position="150"/>
    </location>
</feature>
<feature type="transmembrane region" description="Helical" evidence="1">
    <location>
        <begin position="42"/>
        <end position="63"/>
    </location>
</feature>
<dbReference type="Pfam" id="PF00884">
    <property type="entry name" value="Sulfatase"/>
    <property type="match status" value="1"/>
</dbReference>
<organism evidence="3">
    <name type="scientific">freshwater metagenome</name>
    <dbReference type="NCBI Taxonomy" id="449393"/>
    <lineage>
        <taxon>unclassified sequences</taxon>
        <taxon>metagenomes</taxon>
        <taxon>ecological metagenomes</taxon>
    </lineage>
</organism>
<keyword evidence="1" id="KW-0472">Membrane</keyword>
<feature type="transmembrane region" description="Helical" evidence="1">
    <location>
        <begin position="101"/>
        <end position="118"/>
    </location>
</feature>
<gene>
    <name evidence="3" type="ORF">UFOPK1619_00027</name>
</gene>
<dbReference type="Gene3D" id="3.40.720.10">
    <property type="entry name" value="Alkaline Phosphatase, subunit A"/>
    <property type="match status" value="1"/>
</dbReference>
<reference evidence="3" key="1">
    <citation type="submission" date="2020-05" db="EMBL/GenBank/DDBJ databases">
        <authorList>
            <person name="Chiriac C."/>
            <person name="Salcher M."/>
            <person name="Ghai R."/>
            <person name="Kavagutti S V."/>
        </authorList>
    </citation>
    <scope>NUCLEOTIDE SEQUENCE</scope>
</reference>
<proteinExistence type="predicted"/>
<dbReference type="AlphaFoldDB" id="A0A6J6CVP3"/>
<evidence type="ECO:0000256" key="1">
    <source>
        <dbReference type="SAM" id="Phobius"/>
    </source>
</evidence>
<evidence type="ECO:0000259" key="2">
    <source>
        <dbReference type="Pfam" id="PF00884"/>
    </source>
</evidence>
<keyword evidence="1" id="KW-0812">Transmembrane</keyword>
<feature type="transmembrane region" description="Helical" evidence="1">
    <location>
        <begin position="75"/>
        <end position="95"/>
    </location>
</feature>
<dbReference type="PANTHER" id="PTHR43751:SF3">
    <property type="entry name" value="SULFATASE N-TERMINAL DOMAIN-CONTAINING PROTEIN"/>
    <property type="match status" value="1"/>
</dbReference>
<dbReference type="PANTHER" id="PTHR43751">
    <property type="entry name" value="SULFATASE"/>
    <property type="match status" value="1"/>
</dbReference>